<sequence>MTLRSSAANEACVLQRVFDSALRAAARGALHGHDATATGEPDRLVSIQRRVVMRPILCPFAQALPVSLRTGWVPPAGLRFAKRHSS</sequence>
<dbReference type="Proteomes" id="UP000078529">
    <property type="component" value="Unassembled WGS sequence"/>
</dbReference>
<evidence type="ECO:0000313" key="2">
    <source>
        <dbReference type="Proteomes" id="UP000078529"/>
    </source>
</evidence>
<protein>
    <submittedName>
        <fullName evidence="1">Uncharacterized protein</fullName>
    </submittedName>
</protein>
<dbReference type="EMBL" id="LDQA01000006">
    <property type="protein sequence ID" value="KTR08136.1"/>
    <property type="molecule type" value="Genomic_DNA"/>
</dbReference>
<keyword evidence="2" id="KW-1185">Reference proteome</keyword>
<gene>
    <name evidence="1" type="ORF">NS365_01910</name>
</gene>
<dbReference type="AlphaFoldDB" id="A0A175RWX2"/>
<name>A0A175RWX2_9HYPH</name>
<reference evidence="1 2" key="1">
    <citation type="journal article" date="2016" name="Front. Microbiol.">
        <title>Genomic Resource of Rice Seed Associated Bacteria.</title>
        <authorList>
            <person name="Midha S."/>
            <person name="Bansal K."/>
            <person name="Sharma S."/>
            <person name="Kumar N."/>
            <person name="Patil P.P."/>
            <person name="Chaudhry V."/>
            <person name="Patil P.B."/>
        </authorList>
    </citation>
    <scope>NUCLEOTIDE SEQUENCE [LARGE SCALE GENOMIC DNA]</scope>
    <source>
        <strain evidence="1 2">NS365</strain>
    </source>
</reference>
<dbReference type="PATRIC" id="fig|401562.4.peg.3952"/>
<accession>A0A175RWX2</accession>
<evidence type="ECO:0000313" key="1">
    <source>
        <dbReference type="EMBL" id="KTR08136.1"/>
    </source>
</evidence>
<comment type="caution">
    <text evidence="1">The sequence shown here is derived from an EMBL/GenBank/DDBJ whole genome shotgun (WGS) entry which is preliminary data.</text>
</comment>
<proteinExistence type="predicted"/>
<organism evidence="1 2">
    <name type="scientific">Aureimonas ureilytica</name>
    <dbReference type="NCBI Taxonomy" id="401562"/>
    <lineage>
        <taxon>Bacteria</taxon>
        <taxon>Pseudomonadati</taxon>
        <taxon>Pseudomonadota</taxon>
        <taxon>Alphaproteobacteria</taxon>
        <taxon>Hyphomicrobiales</taxon>
        <taxon>Aurantimonadaceae</taxon>
        <taxon>Aureimonas</taxon>
    </lineage>
</organism>